<sequence>MSDSDSEQKKGLSYGVNLAQKECIPCEKGGPPLPVQEAEKLLQQLQGWMLWPDAKTISKSYKFKNFKEAFSFAAKIADIAESEGHHPELLVSWGRVEVELSTHSIGGLSENDFILAAKIDGIK</sequence>
<evidence type="ECO:0000313" key="6">
    <source>
        <dbReference type="Proteomes" id="UP000176377"/>
    </source>
</evidence>
<comment type="caution">
    <text evidence="5">The sequence shown here is derived from an EMBL/GenBank/DDBJ whole genome shotgun (WGS) entry which is preliminary data.</text>
</comment>
<dbReference type="HAMAP" id="MF_00434">
    <property type="entry name" value="Pterin_4_alpha"/>
    <property type="match status" value="1"/>
</dbReference>
<dbReference type="InterPro" id="IPR001533">
    <property type="entry name" value="Pterin_deHydtase"/>
</dbReference>
<evidence type="ECO:0000256" key="2">
    <source>
        <dbReference type="ARBA" id="ARBA00006472"/>
    </source>
</evidence>
<dbReference type="Gene3D" id="3.30.1360.20">
    <property type="entry name" value="Transcriptional coactivator/pterin dehydratase"/>
    <property type="match status" value="1"/>
</dbReference>
<dbReference type="AlphaFoldDB" id="A0A1F6DDG7"/>
<dbReference type="GO" id="GO:0008124">
    <property type="term" value="F:4-alpha-hydroxytetrahydrobiopterin dehydratase activity"/>
    <property type="evidence" value="ECO:0007669"/>
    <property type="project" value="UniProtKB-UniRule"/>
</dbReference>
<evidence type="ECO:0000256" key="1">
    <source>
        <dbReference type="ARBA" id="ARBA00001554"/>
    </source>
</evidence>
<dbReference type="EC" id="4.2.1.96" evidence="4"/>
<dbReference type="PANTHER" id="PTHR12599">
    <property type="entry name" value="PTERIN-4-ALPHA-CARBINOLAMINE DEHYDRATASE"/>
    <property type="match status" value="1"/>
</dbReference>
<dbReference type="CDD" id="cd00913">
    <property type="entry name" value="PCD_DCoH_subfamily_a"/>
    <property type="match status" value="1"/>
</dbReference>
<comment type="similarity">
    <text evidence="2 4">Belongs to the pterin-4-alpha-carbinolamine dehydratase family.</text>
</comment>
<dbReference type="NCBIfam" id="NF002017">
    <property type="entry name" value="PRK00823.1-2"/>
    <property type="match status" value="1"/>
</dbReference>
<organism evidence="5 6">
    <name type="scientific">Candidatus Kaiserbacteria bacterium RIFCSPHIGHO2_01_FULL_56_24</name>
    <dbReference type="NCBI Taxonomy" id="1798487"/>
    <lineage>
        <taxon>Bacteria</taxon>
        <taxon>Candidatus Kaiseribacteriota</taxon>
    </lineage>
</organism>
<gene>
    <name evidence="5" type="ORF">A2765_01945</name>
</gene>
<protein>
    <recommendedName>
        <fullName evidence="4">Putative pterin-4-alpha-carbinolamine dehydratase</fullName>
        <shortName evidence="4">PHS</shortName>
        <ecNumber evidence="4">4.2.1.96</ecNumber>
    </recommendedName>
    <alternativeName>
        <fullName evidence="4">4-alpha-hydroxy-tetrahydropterin dehydratase</fullName>
    </alternativeName>
    <alternativeName>
        <fullName evidence="4">Pterin carbinolamine dehydratase</fullName>
        <shortName evidence="4">PCD</shortName>
    </alternativeName>
</protein>
<dbReference type="InterPro" id="IPR036428">
    <property type="entry name" value="PCD_sf"/>
</dbReference>
<reference evidence="5 6" key="1">
    <citation type="journal article" date="2016" name="Nat. Commun.">
        <title>Thousands of microbial genomes shed light on interconnected biogeochemical processes in an aquifer system.</title>
        <authorList>
            <person name="Anantharaman K."/>
            <person name="Brown C.T."/>
            <person name="Hug L.A."/>
            <person name="Sharon I."/>
            <person name="Castelle C.J."/>
            <person name="Probst A.J."/>
            <person name="Thomas B.C."/>
            <person name="Singh A."/>
            <person name="Wilkins M.J."/>
            <person name="Karaoz U."/>
            <person name="Brodie E.L."/>
            <person name="Williams K.H."/>
            <person name="Hubbard S.S."/>
            <person name="Banfield J.F."/>
        </authorList>
    </citation>
    <scope>NUCLEOTIDE SEQUENCE [LARGE SCALE GENOMIC DNA]</scope>
</reference>
<comment type="catalytic activity">
    <reaction evidence="1 4">
        <text>(4aS,6R)-4a-hydroxy-L-erythro-5,6,7,8-tetrahydrobiopterin = (6R)-L-erythro-6,7-dihydrobiopterin + H2O</text>
        <dbReference type="Rhea" id="RHEA:11920"/>
        <dbReference type="ChEBI" id="CHEBI:15377"/>
        <dbReference type="ChEBI" id="CHEBI:15642"/>
        <dbReference type="ChEBI" id="CHEBI:43120"/>
        <dbReference type="EC" id="4.2.1.96"/>
    </reaction>
</comment>
<evidence type="ECO:0000256" key="4">
    <source>
        <dbReference type="HAMAP-Rule" id="MF_00434"/>
    </source>
</evidence>
<dbReference type="Proteomes" id="UP000176377">
    <property type="component" value="Unassembled WGS sequence"/>
</dbReference>
<dbReference type="GO" id="GO:0006729">
    <property type="term" value="P:tetrahydrobiopterin biosynthetic process"/>
    <property type="evidence" value="ECO:0007669"/>
    <property type="project" value="InterPro"/>
</dbReference>
<accession>A0A1F6DDG7</accession>
<name>A0A1F6DDG7_9BACT</name>
<proteinExistence type="inferred from homology"/>
<evidence type="ECO:0000256" key="3">
    <source>
        <dbReference type="ARBA" id="ARBA00023239"/>
    </source>
</evidence>
<dbReference type="EMBL" id="MFLA01000019">
    <property type="protein sequence ID" value="OGG59473.1"/>
    <property type="molecule type" value="Genomic_DNA"/>
</dbReference>
<keyword evidence="3 4" id="KW-0456">Lyase</keyword>
<evidence type="ECO:0000313" key="5">
    <source>
        <dbReference type="EMBL" id="OGG59473.1"/>
    </source>
</evidence>
<dbReference type="SUPFAM" id="SSF55248">
    <property type="entry name" value="PCD-like"/>
    <property type="match status" value="1"/>
</dbReference>
<dbReference type="PANTHER" id="PTHR12599:SF0">
    <property type="entry name" value="PTERIN-4-ALPHA-CARBINOLAMINE DEHYDRATASE"/>
    <property type="match status" value="1"/>
</dbReference>
<dbReference type="Pfam" id="PF01329">
    <property type="entry name" value="Pterin_4a"/>
    <property type="match status" value="1"/>
</dbReference>